<comment type="caution">
    <text evidence="1">The sequence shown here is derived from an EMBL/GenBank/DDBJ whole genome shotgun (WGS) entry which is preliminary data.</text>
</comment>
<gene>
    <name evidence="1" type="ORF">Q763_07010</name>
</gene>
<dbReference type="AlphaFoldDB" id="A0A0A2LNZ5"/>
<evidence type="ECO:0008006" key="3">
    <source>
        <dbReference type="Google" id="ProtNLM"/>
    </source>
</evidence>
<protein>
    <recommendedName>
        <fullName evidence="3">Glycosyltransferase</fullName>
    </recommendedName>
</protein>
<dbReference type="STRING" id="1406840.Q763_07010"/>
<accession>A0A0A2LNZ5</accession>
<proteinExistence type="predicted"/>
<dbReference type="EMBL" id="JRLV01000006">
    <property type="protein sequence ID" value="KGO82007.1"/>
    <property type="molecule type" value="Genomic_DNA"/>
</dbReference>
<reference evidence="1 2" key="1">
    <citation type="submission" date="2013-09" db="EMBL/GenBank/DDBJ databases">
        <authorList>
            <person name="Zeng Z."/>
            <person name="Chen C."/>
        </authorList>
    </citation>
    <scope>NUCLEOTIDE SEQUENCE [LARGE SCALE GENOMIC DNA]</scope>
    <source>
        <strain evidence="1 2">F44-8</strain>
    </source>
</reference>
<evidence type="ECO:0000313" key="1">
    <source>
        <dbReference type="EMBL" id="KGO82007.1"/>
    </source>
</evidence>
<dbReference type="Proteomes" id="UP000030129">
    <property type="component" value="Unassembled WGS sequence"/>
</dbReference>
<organism evidence="1 2">
    <name type="scientific">Flavobacterium beibuense F44-8</name>
    <dbReference type="NCBI Taxonomy" id="1406840"/>
    <lineage>
        <taxon>Bacteria</taxon>
        <taxon>Pseudomonadati</taxon>
        <taxon>Bacteroidota</taxon>
        <taxon>Flavobacteriia</taxon>
        <taxon>Flavobacteriales</taxon>
        <taxon>Flavobacteriaceae</taxon>
        <taxon>Flavobacterium</taxon>
    </lineage>
</organism>
<name>A0A0A2LNZ5_9FLAO</name>
<evidence type="ECO:0000313" key="2">
    <source>
        <dbReference type="Proteomes" id="UP000030129"/>
    </source>
</evidence>
<sequence length="322" mass="37930">MKICLISFDHWEYDQHIIKALKDKNIEAHHINTGKFKYKYPTPFHRITNSLSKTLLKRNIKKIKQHQYILDELKKLGPQDKILVINPELIPVTIHRHIKTYTKEYIAYLYDSSKRYPIDHLLDNIFDRIFSFDSDDVAQYGFSPISNYIYMDKKPLQQPNEATYGAFMILSIDERLQALNSIANSLDSINVKYNFMLVGKHKPAGLNPNIKHQRDIIKLDKLDQYMNDARVFVDIVRVNQTGLSFRVFDSLCYQKKLITTNKTIKDYDFYNPNNILIVDADNPVIEASFFETPYEPLSENIYYKYTIDNWVNTVFFDKGDTI</sequence>
<dbReference type="RefSeq" id="WP_035132532.1">
    <property type="nucleotide sequence ID" value="NZ_JRLV01000006.1"/>
</dbReference>
<dbReference type="eggNOG" id="COG0438">
    <property type="taxonomic scope" value="Bacteria"/>
</dbReference>
<keyword evidence="2" id="KW-1185">Reference proteome</keyword>